<evidence type="ECO:0000256" key="1">
    <source>
        <dbReference type="SAM" id="MobiDB-lite"/>
    </source>
</evidence>
<dbReference type="GeneID" id="6417272"/>
<dbReference type="EMBL" id="EU744252">
    <property type="protein sequence ID" value="ACE80158.1"/>
    <property type="molecule type" value="Genomic_DNA"/>
</dbReference>
<evidence type="ECO:0000313" key="3">
    <source>
        <dbReference type="Proteomes" id="UP000001209"/>
    </source>
</evidence>
<feature type="region of interest" description="Disordered" evidence="1">
    <location>
        <begin position="1"/>
        <end position="22"/>
    </location>
</feature>
<dbReference type="Proteomes" id="UP000001209">
    <property type="component" value="Segment"/>
</dbReference>
<evidence type="ECO:0000313" key="2">
    <source>
        <dbReference type="EMBL" id="ACE80158.1"/>
    </source>
</evidence>
<sequence length="69" mass="7190">MKQGEEMTVTGPSGLLDPPGGSYLSRGDLVRAVRGPDLKGVALVERVSDKRWQYIKASSLTSNGGGADG</sequence>
<organism evidence="2 3">
    <name type="scientific">Mycobacterium phage DD5</name>
    <dbReference type="NCBI Taxonomy" id="540064"/>
    <lineage>
        <taxon>Viruses</taxon>
        <taxon>Duplodnaviria</taxon>
        <taxon>Heunggongvirae</taxon>
        <taxon>Uroviricota</taxon>
        <taxon>Caudoviricetes</taxon>
        <taxon>Fromanvirus</taxon>
        <taxon>Fromanvirus lockley</taxon>
    </lineage>
</organism>
<proteinExistence type="predicted"/>
<dbReference type="KEGG" id="vg:6417272"/>
<gene>
    <name evidence="2" type="primary">49</name>
    <name evidence="2" type="ORF">DD5_49</name>
</gene>
<feature type="compositionally biased region" description="Low complexity" evidence="1">
    <location>
        <begin position="11"/>
        <end position="22"/>
    </location>
</feature>
<reference evidence="2 3" key="1">
    <citation type="submission" date="2011-11" db="EMBL/GenBank/DDBJ databases">
        <authorList>
            <person name="Houtz J.M."/>
            <person name="Chambers R.A."/>
            <person name="Vogelsberger A.M."/>
            <person name="Jacobs-Sera D."/>
            <person name="Hendrix R.W."/>
            <person name="Hatfull G.F."/>
        </authorList>
    </citation>
    <scope>NUCLEOTIDE SEQUENCE [LARGE SCALE GENOMIC DNA]</scope>
</reference>
<protein>
    <submittedName>
        <fullName evidence="2">Uncharacterized protein</fullName>
    </submittedName>
</protein>
<name>B3VH31_9CAUD</name>
<accession>B3VH31</accession>
<dbReference type="RefSeq" id="YP_001994780.1">
    <property type="nucleotide sequence ID" value="NC_011022.1"/>
</dbReference>